<dbReference type="EC" id="2.5.1.141" evidence="2"/>
<feature type="transmembrane region" description="Helical" evidence="10">
    <location>
        <begin position="39"/>
        <end position="58"/>
    </location>
</feature>
<dbReference type="GO" id="GO:0008495">
    <property type="term" value="F:protoheme IX farnesyltransferase activity"/>
    <property type="evidence" value="ECO:0007669"/>
    <property type="project" value="UniProtKB-EC"/>
</dbReference>
<dbReference type="InterPro" id="IPR030470">
    <property type="entry name" value="UbiA_prenylTrfase_CS"/>
</dbReference>
<keyword evidence="6 10" id="KW-1133">Transmembrane helix</keyword>
<evidence type="ECO:0000313" key="12">
    <source>
        <dbReference type="Proteomes" id="UP000317544"/>
    </source>
</evidence>
<dbReference type="GO" id="GO:0048034">
    <property type="term" value="P:heme O biosynthetic process"/>
    <property type="evidence" value="ECO:0007669"/>
    <property type="project" value="TreeGrafter"/>
</dbReference>
<evidence type="ECO:0000256" key="7">
    <source>
        <dbReference type="ARBA" id="ARBA00023133"/>
    </source>
</evidence>
<feature type="transmembrane region" description="Helical" evidence="10">
    <location>
        <begin position="84"/>
        <end position="103"/>
    </location>
</feature>
<keyword evidence="3" id="KW-1003">Cell membrane</keyword>
<keyword evidence="5 10" id="KW-0812">Transmembrane</keyword>
<evidence type="ECO:0000313" key="11">
    <source>
        <dbReference type="EMBL" id="BBI01356.1"/>
    </source>
</evidence>
<dbReference type="RefSeq" id="WP_158345086.1">
    <property type="nucleotide sequence ID" value="NZ_AP019379.1"/>
</dbReference>
<dbReference type="Gene3D" id="1.10.357.140">
    <property type="entry name" value="UbiA prenyltransferase"/>
    <property type="match status" value="1"/>
</dbReference>
<evidence type="ECO:0000256" key="3">
    <source>
        <dbReference type="ARBA" id="ARBA00022475"/>
    </source>
</evidence>
<feature type="transmembrane region" description="Helical" evidence="10">
    <location>
        <begin position="258"/>
        <end position="279"/>
    </location>
</feature>
<dbReference type="OrthoDB" id="9814417at2"/>
<dbReference type="GO" id="GO:0005886">
    <property type="term" value="C:plasma membrane"/>
    <property type="evidence" value="ECO:0007669"/>
    <property type="project" value="TreeGrafter"/>
</dbReference>
<dbReference type="InterPro" id="IPR006369">
    <property type="entry name" value="Protohaem_IX_farnesylTrfase"/>
</dbReference>
<dbReference type="InterPro" id="IPR000537">
    <property type="entry name" value="UbiA_prenyltransferase"/>
</dbReference>
<evidence type="ECO:0000256" key="6">
    <source>
        <dbReference type="ARBA" id="ARBA00022989"/>
    </source>
</evidence>
<keyword evidence="12" id="KW-1185">Reference proteome</keyword>
<dbReference type="Pfam" id="PF01040">
    <property type="entry name" value="UbiA"/>
    <property type="match status" value="1"/>
</dbReference>
<protein>
    <recommendedName>
        <fullName evidence="2">heme o synthase</fullName>
        <ecNumber evidence="2">2.5.1.141</ecNumber>
    </recommendedName>
</protein>
<evidence type="ECO:0000256" key="9">
    <source>
        <dbReference type="ARBA" id="ARBA00047690"/>
    </source>
</evidence>
<feature type="transmembrane region" description="Helical" evidence="10">
    <location>
        <begin position="201"/>
        <end position="227"/>
    </location>
</feature>
<feature type="transmembrane region" description="Helical" evidence="10">
    <location>
        <begin position="233"/>
        <end position="251"/>
    </location>
</feature>
<dbReference type="AlphaFoldDB" id="A0A455TAK2"/>
<evidence type="ECO:0000256" key="10">
    <source>
        <dbReference type="SAM" id="Phobius"/>
    </source>
</evidence>
<dbReference type="PANTHER" id="PTHR43448:SF2">
    <property type="entry name" value="PROTOHEME IX FARNESYLTRANSFERASE, MITOCHONDRIAL"/>
    <property type="match status" value="1"/>
</dbReference>
<reference evidence="11 12" key="1">
    <citation type="journal article" date="2019" name="Proc. Natl. Acad. Sci. U.S.A.">
        <title>Exaggeration and cooption of innate immunity for social defense.</title>
        <authorList>
            <person name="Kutsukake M."/>
            <person name="Moriyama M."/>
            <person name="Shigenobu S."/>
            <person name="Meng X.-Y."/>
            <person name="Nikoh N."/>
            <person name="Noda C."/>
            <person name="Kobayashi S."/>
            <person name="Fukatsu T."/>
        </authorList>
    </citation>
    <scope>NUCLEOTIDE SEQUENCE [LARGE SCALE GENOMIC DNA]</scope>
    <source>
        <strain evidence="11 12">Nmo</strain>
    </source>
</reference>
<dbReference type="PANTHER" id="PTHR43448">
    <property type="entry name" value="PROTOHEME IX FARNESYLTRANSFERASE, MITOCHONDRIAL"/>
    <property type="match status" value="1"/>
</dbReference>
<feature type="transmembrane region" description="Helical" evidence="10">
    <location>
        <begin position="7"/>
        <end position="27"/>
    </location>
</feature>
<accession>A0A455TAK2</accession>
<dbReference type="CDD" id="cd13957">
    <property type="entry name" value="PT_UbiA_Cox10"/>
    <property type="match status" value="1"/>
</dbReference>
<dbReference type="EMBL" id="AP019379">
    <property type="protein sequence ID" value="BBI01356.1"/>
    <property type="molecule type" value="Genomic_DNA"/>
</dbReference>
<gene>
    <name evidence="11" type="primary">cyoE</name>
    <name evidence="11" type="ORF">BUCNMO_354</name>
</gene>
<feature type="transmembrane region" description="Helical" evidence="10">
    <location>
        <begin position="132"/>
        <end position="152"/>
    </location>
</feature>
<feature type="transmembrane region" description="Helical" evidence="10">
    <location>
        <begin position="109"/>
        <end position="125"/>
    </location>
</feature>
<proteinExistence type="predicted"/>
<keyword evidence="8 10" id="KW-0472">Membrane</keyword>
<organism evidence="11 12">
    <name type="scientific">Buchnera aphidicola</name>
    <name type="common">Nipponaphis monzeni</name>
    <dbReference type="NCBI Taxonomy" id="2495405"/>
    <lineage>
        <taxon>Bacteria</taxon>
        <taxon>Pseudomonadati</taxon>
        <taxon>Pseudomonadota</taxon>
        <taxon>Gammaproteobacteria</taxon>
        <taxon>Enterobacterales</taxon>
        <taxon>Erwiniaceae</taxon>
        <taxon>Buchnera</taxon>
    </lineage>
</organism>
<sequence>MKNYFTIIKPGIIIGNLLSLVSTFLLYSHGHVNFYKLSYTLISVSLIIAANCILNNIIDIKIDKKMQRTCHRTLPTNKMTVKQAYYYAFVLGIIGFLCLYNFINLYTCLLCFMATFIYTVIYSIYVKRSSPYAVFVGSISGAIIPLISKAAISNKLNFCSFLLFLIFAIWQIPHSYAIFLYRSKDYQKIKLPVCRLINNLFVIKSIIVAGIIFFVCVTSIFFVHNYLSINDLMIFYVIELVWLLYSIYGYKVINHTQWAYNIFILSLIVVIIFDLMISIKYKTYY</sequence>
<name>A0A455TAK2_9GAMM</name>
<keyword evidence="7" id="KW-0350">Heme biosynthesis</keyword>
<dbReference type="InterPro" id="IPR044878">
    <property type="entry name" value="UbiA_sf"/>
</dbReference>
<evidence type="ECO:0000256" key="1">
    <source>
        <dbReference type="ARBA" id="ARBA00004141"/>
    </source>
</evidence>
<evidence type="ECO:0000256" key="4">
    <source>
        <dbReference type="ARBA" id="ARBA00022679"/>
    </source>
</evidence>
<evidence type="ECO:0000256" key="5">
    <source>
        <dbReference type="ARBA" id="ARBA00022692"/>
    </source>
</evidence>
<evidence type="ECO:0000256" key="8">
    <source>
        <dbReference type="ARBA" id="ARBA00023136"/>
    </source>
</evidence>
<dbReference type="Proteomes" id="UP000317544">
    <property type="component" value="Chromosome"/>
</dbReference>
<comment type="catalytic activity">
    <reaction evidence="9">
        <text>heme b + (2E,6E)-farnesyl diphosphate + H2O = Fe(II)-heme o + diphosphate</text>
        <dbReference type="Rhea" id="RHEA:28070"/>
        <dbReference type="ChEBI" id="CHEBI:15377"/>
        <dbReference type="ChEBI" id="CHEBI:33019"/>
        <dbReference type="ChEBI" id="CHEBI:60344"/>
        <dbReference type="ChEBI" id="CHEBI:60530"/>
        <dbReference type="ChEBI" id="CHEBI:175763"/>
        <dbReference type="EC" id="2.5.1.141"/>
    </reaction>
</comment>
<feature type="transmembrane region" description="Helical" evidence="10">
    <location>
        <begin position="158"/>
        <end position="181"/>
    </location>
</feature>
<comment type="subcellular location">
    <subcellularLocation>
        <location evidence="1">Membrane</location>
        <topology evidence="1">Multi-pass membrane protein</topology>
    </subcellularLocation>
</comment>
<keyword evidence="4 11" id="KW-0808">Transferase</keyword>
<dbReference type="PROSITE" id="PS00943">
    <property type="entry name" value="UBIA"/>
    <property type="match status" value="1"/>
</dbReference>
<evidence type="ECO:0000256" key="2">
    <source>
        <dbReference type="ARBA" id="ARBA00012292"/>
    </source>
</evidence>